<dbReference type="InterPro" id="IPR036291">
    <property type="entry name" value="NAD(P)-bd_dom_sf"/>
</dbReference>
<gene>
    <name evidence="4" type="ORF">J2W48_000274</name>
</gene>
<evidence type="ECO:0000259" key="2">
    <source>
        <dbReference type="Pfam" id="PF03435"/>
    </source>
</evidence>
<keyword evidence="5" id="KW-1185">Reference proteome</keyword>
<organism evidence="4 5">
    <name type="scientific">Flavobacterium piscis</name>
    <dbReference type="NCBI Taxonomy" id="1114874"/>
    <lineage>
        <taxon>Bacteria</taxon>
        <taxon>Pseudomonadati</taxon>
        <taxon>Bacteroidota</taxon>
        <taxon>Flavobacteriia</taxon>
        <taxon>Flavobacteriales</taxon>
        <taxon>Flavobacteriaceae</taxon>
        <taxon>Flavobacterium</taxon>
    </lineage>
</organism>
<dbReference type="Pfam" id="PF03435">
    <property type="entry name" value="Sacchrp_dh_NADP"/>
    <property type="match status" value="1"/>
</dbReference>
<dbReference type="Pfam" id="PF16653">
    <property type="entry name" value="Sacchrp_dh_C"/>
    <property type="match status" value="1"/>
</dbReference>
<dbReference type="PANTHER" id="PTHR11133">
    <property type="entry name" value="SACCHAROPINE DEHYDROGENASE"/>
    <property type="match status" value="1"/>
</dbReference>
<dbReference type="InterPro" id="IPR051168">
    <property type="entry name" value="AASS"/>
</dbReference>
<dbReference type="InterPro" id="IPR005097">
    <property type="entry name" value="Sacchrp_dh_NADP-bd"/>
</dbReference>
<accession>A0ABU1Y2R5</accession>
<dbReference type="Gene3D" id="3.40.50.720">
    <property type="entry name" value="NAD(P)-binding Rossmann-like Domain"/>
    <property type="match status" value="1"/>
</dbReference>
<evidence type="ECO:0000256" key="1">
    <source>
        <dbReference type="ARBA" id="ARBA00023002"/>
    </source>
</evidence>
<evidence type="ECO:0000259" key="3">
    <source>
        <dbReference type="Pfam" id="PF16653"/>
    </source>
</evidence>
<dbReference type="SUPFAM" id="SSF55347">
    <property type="entry name" value="Glyceraldehyde-3-phosphate dehydrogenase-like, C-terminal domain"/>
    <property type="match status" value="1"/>
</dbReference>
<keyword evidence="1" id="KW-0560">Oxidoreductase</keyword>
<sequence>MRRILIIGAGRSASSLIRYLLLKSDSENLHLVVADLSLALAEKKTENHPNATPLALNIFDIAERKAAIENASIVISMLPAYLHIEIAKDCLEFKKHLVTASYISDAMQELDEEAKKSNLIFMNEIGLDPGIDHMSAMKVINEIRAEGGKMLLFESFCGGLVAPESDNNLWNYKFTWAPRNVVLAGQGGAAKFIQEGTYKYIPYGTLFRRTEFLEVEGYGKFEAYSNRDSLKYRSIYGLDDILTLYRGTIRRVGFSKAWNMFVQLGMTDDSYIMEDSENMSYRQFTNSFLPYHPTDSVEIKMRLILKIDQDDIMWDKLLELDLFNPDKKVNLPNATPAQILEKILSDSWTLEPDDKDMIVMYHKFGYELKGEKKQIDSKMVCIGDDQTYTAMAKTVGLPVAIATLLILNKKITTPGVQLPTNKEVYLPILKELEEYGVIFNEQTMPYFGYNPDLF</sequence>
<dbReference type="EMBL" id="JAVDWQ010000001">
    <property type="protein sequence ID" value="MDR7208353.1"/>
    <property type="molecule type" value="Genomic_DNA"/>
</dbReference>
<dbReference type="Proteomes" id="UP001269081">
    <property type="component" value="Unassembled WGS sequence"/>
</dbReference>
<protein>
    <submittedName>
        <fullName evidence="4">Saccharopine dehydrogenase-like NADP-dependent oxidoreductase</fullName>
    </submittedName>
</protein>
<feature type="domain" description="Saccharopine dehydrogenase NADP binding" evidence="2">
    <location>
        <begin position="4"/>
        <end position="120"/>
    </location>
</feature>
<reference evidence="4 5" key="1">
    <citation type="submission" date="2023-07" db="EMBL/GenBank/DDBJ databases">
        <title>Sorghum-associated microbial communities from plants grown in Nebraska, USA.</title>
        <authorList>
            <person name="Schachtman D."/>
        </authorList>
    </citation>
    <scope>NUCLEOTIDE SEQUENCE [LARGE SCALE GENOMIC DNA]</scope>
    <source>
        <strain evidence="4 5">4129</strain>
    </source>
</reference>
<dbReference type="SUPFAM" id="SSF51735">
    <property type="entry name" value="NAD(P)-binding Rossmann-fold domains"/>
    <property type="match status" value="1"/>
</dbReference>
<comment type="caution">
    <text evidence="4">The sequence shown here is derived from an EMBL/GenBank/DDBJ whole genome shotgun (WGS) entry which is preliminary data.</text>
</comment>
<proteinExistence type="predicted"/>
<evidence type="ECO:0000313" key="5">
    <source>
        <dbReference type="Proteomes" id="UP001269081"/>
    </source>
</evidence>
<evidence type="ECO:0000313" key="4">
    <source>
        <dbReference type="EMBL" id="MDR7208353.1"/>
    </source>
</evidence>
<feature type="domain" description="Saccharopine dehydrogenase-like C-terminal" evidence="3">
    <location>
        <begin position="126"/>
        <end position="437"/>
    </location>
</feature>
<dbReference type="Gene3D" id="1.10.1870.10">
    <property type="entry name" value="Domain 3, Saccharopine reductase"/>
    <property type="match status" value="1"/>
</dbReference>
<dbReference type="RefSeq" id="WP_310276912.1">
    <property type="nucleotide sequence ID" value="NZ_JAVDWQ010000001.1"/>
</dbReference>
<dbReference type="InterPro" id="IPR032095">
    <property type="entry name" value="Sacchrp_dh-like_C"/>
</dbReference>
<name>A0ABU1Y2R5_9FLAO</name>
<dbReference type="Gene3D" id="3.30.360.10">
    <property type="entry name" value="Dihydrodipicolinate Reductase, domain 2"/>
    <property type="match status" value="1"/>
</dbReference>
<dbReference type="PANTHER" id="PTHR11133:SF22">
    <property type="entry name" value="ALPHA-AMINOADIPIC SEMIALDEHYDE SYNTHASE, MITOCHONDRIAL"/>
    <property type="match status" value="1"/>
</dbReference>